<reference evidence="3 4" key="1">
    <citation type="journal article" date="2015" name="Stand. Genomic Sci.">
        <title>Genomic Encyclopedia of Bacterial and Archaeal Type Strains, Phase III: the genomes of soil and plant-associated and newly described type strains.</title>
        <authorList>
            <person name="Whitman W.B."/>
            <person name="Woyke T."/>
            <person name="Klenk H.P."/>
            <person name="Zhou Y."/>
            <person name="Lilburn T.G."/>
            <person name="Beck B.J."/>
            <person name="De Vos P."/>
            <person name="Vandamme P."/>
            <person name="Eisen J.A."/>
            <person name="Garrity G."/>
            <person name="Hugenholtz P."/>
            <person name="Kyrpides N.C."/>
        </authorList>
    </citation>
    <scope>NUCLEOTIDE SEQUENCE [LARGE SCALE GENOMIC DNA]</scope>
    <source>
        <strain evidence="3 4">CGMCC 1.10821</strain>
    </source>
</reference>
<evidence type="ECO:0000313" key="3">
    <source>
        <dbReference type="EMBL" id="TWI02888.1"/>
    </source>
</evidence>
<feature type="domain" description="Glycosyl transferase family 1" evidence="1">
    <location>
        <begin position="219"/>
        <end position="332"/>
    </location>
</feature>
<dbReference type="Pfam" id="PF13439">
    <property type="entry name" value="Glyco_transf_4"/>
    <property type="match status" value="1"/>
</dbReference>
<dbReference type="InterPro" id="IPR050194">
    <property type="entry name" value="Glycosyltransferase_grp1"/>
</dbReference>
<dbReference type="Proteomes" id="UP000315167">
    <property type="component" value="Unassembled WGS sequence"/>
</dbReference>
<dbReference type="PANTHER" id="PTHR45947">
    <property type="entry name" value="SULFOQUINOVOSYL TRANSFERASE SQD2"/>
    <property type="match status" value="1"/>
</dbReference>
<dbReference type="OrthoDB" id="4611853at2"/>
<gene>
    <name evidence="3" type="ORF">IP90_01988</name>
</gene>
<sequence length="399" mass="43740">MKVALEPGVRPRLLVMASTYPRWRGDPEPGFVHELSKRLVERFDVRVLCPHTDGALPRETLDGVDVVRYRYAPARLEKLVNDGGIVANLKRSPWKWLLVPGFLACMAFAFLRLTMTWRPNVTHAHWLVPQGLLAAAASLLGLRYVTTSHGADLFALRGAFLRPLKRFVVDRSEATTVVSKAMRDELLRLGAPPKKISVLSMGVDLRNTFTVDPHVERSKDELLFVGRLVEKKGVGHLLAVLPVVRLRHPKATLTIVGFGPEEAALREQSRRLGLEPHVRFVGAIGQVELPAFYRRAALFVAPFVKSSTGDEEGLGLVVVEAIGCGCPVLVGEVAATHDLPVRRVSSVNVGAFEAAISEMLASGTALQDETARSRQVCLERFDWDAVAARYAGLLASASV</sequence>
<keyword evidence="4" id="KW-1185">Reference proteome</keyword>
<dbReference type="SUPFAM" id="SSF53756">
    <property type="entry name" value="UDP-Glycosyltransferase/glycogen phosphorylase"/>
    <property type="match status" value="1"/>
</dbReference>
<organism evidence="3 4">
    <name type="scientific">Luteimonas cucumeris</name>
    <dbReference type="NCBI Taxonomy" id="985012"/>
    <lineage>
        <taxon>Bacteria</taxon>
        <taxon>Pseudomonadati</taxon>
        <taxon>Pseudomonadota</taxon>
        <taxon>Gammaproteobacteria</taxon>
        <taxon>Lysobacterales</taxon>
        <taxon>Lysobacteraceae</taxon>
        <taxon>Luteimonas</taxon>
    </lineage>
</organism>
<feature type="domain" description="Glycosyltransferase subfamily 4-like N-terminal" evidence="2">
    <location>
        <begin position="32"/>
        <end position="205"/>
    </location>
</feature>
<proteinExistence type="predicted"/>
<evidence type="ECO:0000259" key="2">
    <source>
        <dbReference type="Pfam" id="PF13439"/>
    </source>
</evidence>
<dbReference type="PANTHER" id="PTHR45947:SF3">
    <property type="entry name" value="SULFOQUINOVOSYL TRANSFERASE SQD2"/>
    <property type="match status" value="1"/>
</dbReference>
<dbReference type="GO" id="GO:0016758">
    <property type="term" value="F:hexosyltransferase activity"/>
    <property type="evidence" value="ECO:0007669"/>
    <property type="project" value="TreeGrafter"/>
</dbReference>
<accession>A0A562L5H4</accession>
<dbReference type="InterPro" id="IPR028098">
    <property type="entry name" value="Glyco_trans_4-like_N"/>
</dbReference>
<dbReference type="AlphaFoldDB" id="A0A562L5H4"/>
<dbReference type="Gene3D" id="3.40.50.2000">
    <property type="entry name" value="Glycogen Phosphorylase B"/>
    <property type="match status" value="2"/>
</dbReference>
<evidence type="ECO:0000313" key="4">
    <source>
        <dbReference type="Proteomes" id="UP000315167"/>
    </source>
</evidence>
<evidence type="ECO:0000259" key="1">
    <source>
        <dbReference type="Pfam" id="PF00534"/>
    </source>
</evidence>
<protein>
    <submittedName>
        <fullName evidence="3">Glycosyltransferase involved in cell wall biosynthesis</fullName>
    </submittedName>
</protein>
<name>A0A562L5H4_9GAMM</name>
<comment type="caution">
    <text evidence="3">The sequence shown here is derived from an EMBL/GenBank/DDBJ whole genome shotgun (WGS) entry which is preliminary data.</text>
</comment>
<keyword evidence="3" id="KW-0808">Transferase</keyword>
<dbReference type="InterPro" id="IPR001296">
    <property type="entry name" value="Glyco_trans_1"/>
</dbReference>
<dbReference type="EMBL" id="VLKN01000004">
    <property type="protein sequence ID" value="TWI02888.1"/>
    <property type="molecule type" value="Genomic_DNA"/>
</dbReference>
<dbReference type="Pfam" id="PF00534">
    <property type="entry name" value="Glycos_transf_1"/>
    <property type="match status" value="1"/>
</dbReference>